<dbReference type="Proteomes" id="UP000005408">
    <property type="component" value="Unassembled WGS sequence"/>
</dbReference>
<reference evidence="4" key="1">
    <citation type="submission" date="2022-08" db="UniProtKB">
        <authorList>
            <consortium name="EnsemblMetazoa"/>
        </authorList>
    </citation>
    <scope>IDENTIFICATION</scope>
    <source>
        <strain evidence="4">05x7-T-G4-1.051#20</strain>
    </source>
</reference>
<keyword evidence="3" id="KW-0732">Signal</keyword>
<dbReference type="AlphaFoldDB" id="A0A8W8J8F0"/>
<evidence type="ECO:0000313" key="5">
    <source>
        <dbReference type="Proteomes" id="UP000005408"/>
    </source>
</evidence>
<proteinExistence type="predicted"/>
<evidence type="ECO:0000256" key="1">
    <source>
        <dbReference type="SAM" id="MobiDB-lite"/>
    </source>
</evidence>
<feature type="compositionally biased region" description="Basic and acidic residues" evidence="1">
    <location>
        <begin position="512"/>
        <end position="526"/>
    </location>
</feature>
<sequence length="554" mass="59424">MELLVALIFVYFTKGAAQLSFCARSSSPIPVATMCNSTTVIGNHVVIDVTEAGKRMVEGINACTCYLTPVITKEKARLYVLKQSSLEPGYNGCGSRIDVIIDSTQESGVIRNVCFLNGNVELQNNTIGNISFVKEFYPNDDRYCIGLRSDDSGAKLQVQCFAPGEEAPFPTRPPSTTGSTSPLPTDPITTPAATTASTPPVTTAKSTTAAPPPTMTTEETTQFTTARATTPSPTTVATMTTKNSDQTTTHEAITTEAVSLTSRSEAITTKLPSSTTVNTPSSTLSPDTTPKTTTQSSVTSEKREETHSTQSQITTTTADVLTTDSATSSALIVSTSQQTTATTPMTTTTEKSVTTNPADTEAPASSSSPVVTSTTQDVTTASSNVTQSPNKGSPEKADDGVPLSIIIPVAVGVVVLLIVIVTVSVCISRKQRNRKHELTPSLKCNCRPQFMPYSFLSDYADNVSFPQNLWRGSRGGETLFGMAERQINDKSTYDNPTYEDFWYSNNVTEKDVDTDSMMQEKDRADSTEDVNPENEEQGVEVSQVKVDGDTWTHL</sequence>
<feature type="region of interest" description="Disordered" evidence="1">
    <location>
        <begin position="332"/>
        <end position="399"/>
    </location>
</feature>
<evidence type="ECO:0000256" key="2">
    <source>
        <dbReference type="SAM" id="Phobius"/>
    </source>
</evidence>
<feature type="compositionally biased region" description="Low complexity" evidence="1">
    <location>
        <begin position="308"/>
        <end position="317"/>
    </location>
</feature>
<protein>
    <submittedName>
        <fullName evidence="4">Uncharacterized protein</fullName>
    </submittedName>
</protein>
<name>A0A8W8J8F0_MAGGI</name>
<feature type="compositionally biased region" description="Low complexity" evidence="1">
    <location>
        <begin position="332"/>
        <end position="383"/>
    </location>
</feature>
<feature type="signal peptide" evidence="3">
    <location>
        <begin position="1"/>
        <end position="17"/>
    </location>
</feature>
<feature type="compositionally biased region" description="Low complexity" evidence="1">
    <location>
        <begin position="174"/>
        <end position="241"/>
    </location>
</feature>
<keyword evidence="2" id="KW-0472">Membrane</keyword>
<organism evidence="4 5">
    <name type="scientific">Magallana gigas</name>
    <name type="common">Pacific oyster</name>
    <name type="synonym">Crassostrea gigas</name>
    <dbReference type="NCBI Taxonomy" id="29159"/>
    <lineage>
        <taxon>Eukaryota</taxon>
        <taxon>Metazoa</taxon>
        <taxon>Spiralia</taxon>
        <taxon>Lophotrochozoa</taxon>
        <taxon>Mollusca</taxon>
        <taxon>Bivalvia</taxon>
        <taxon>Autobranchia</taxon>
        <taxon>Pteriomorphia</taxon>
        <taxon>Ostreida</taxon>
        <taxon>Ostreoidea</taxon>
        <taxon>Ostreidae</taxon>
        <taxon>Magallana</taxon>
    </lineage>
</organism>
<dbReference type="EnsemblMetazoa" id="G17816.1">
    <property type="protein sequence ID" value="G17816.1:cds"/>
    <property type="gene ID" value="G17816"/>
</dbReference>
<keyword evidence="5" id="KW-1185">Reference proteome</keyword>
<feature type="transmembrane region" description="Helical" evidence="2">
    <location>
        <begin position="405"/>
        <end position="427"/>
    </location>
</feature>
<evidence type="ECO:0000313" key="4">
    <source>
        <dbReference type="EnsemblMetazoa" id="G17816.1:cds"/>
    </source>
</evidence>
<feature type="compositionally biased region" description="Low complexity" evidence="1">
    <location>
        <begin position="272"/>
        <end position="299"/>
    </location>
</feature>
<feature type="chain" id="PRO_5036442943" evidence="3">
    <location>
        <begin position="18"/>
        <end position="554"/>
    </location>
</feature>
<feature type="compositionally biased region" description="Polar residues" evidence="1">
    <location>
        <begin position="242"/>
        <end position="271"/>
    </location>
</feature>
<keyword evidence="2" id="KW-1133">Transmembrane helix</keyword>
<feature type="region of interest" description="Disordered" evidence="1">
    <location>
        <begin position="164"/>
        <end position="317"/>
    </location>
</feature>
<accession>A0A8W8J8F0</accession>
<feature type="compositionally biased region" description="Acidic residues" evidence="1">
    <location>
        <begin position="527"/>
        <end position="538"/>
    </location>
</feature>
<evidence type="ECO:0000256" key="3">
    <source>
        <dbReference type="SAM" id="SignalP"/>
    </source>
</evidence>
<feature type="region of interest" description="Disordered" evidence="1">
    <location>
        <begin position="512"/>
        <end position="554"/>
    </location>
</feature>
<keyword evidence="2" id="KW-0812">Transmembrane</keyword>